<protein>
    <submittedName>
        <fullName evidence="2">Uncharacterized protein</fullName>
    </submittedName>
</protein>
<evidence type="ECO:0000313" key="2">
    <source>
        <dbReference type="EMBL" id="OAX33676.1"/>
    </source>
</evidence>
<organism evidence="2 3">
    <name type="scientific">Rhizopogon vinicolor AM-OR11-026</name>
    <dbReference type="NCBI Taxonomy" id="1314800"/>
    <lineage>
        <taxon>Eukaryota</taxon>
        <taxon>Fungi</taxon>
        <taxon>Dikarya</taxon>
        <taxon>Basidiomycota</taxon>
        <taxon>Agaricomycotina</taxon>
        <taxon>Agaricomycetes</taxon>
        <taxon>Agaricomycetidae</taxon>
        <taxon>Boletales</taxon>
        <taxon>Suillineae</taxon>
        <taxon>Rhizopogonaceae</taxon>
        <taxon>Rhizopogon</taxon>
    </lineage>
</organism>
<gene>
    <name evidence="2" type="ORF">K503DRAFT_786331</name>
</gene>
<dbReference type="AlphaFoldDB" id="A0A1B7MM45"/>
<reference evidence="2 3" key="1">
    <citation type="submission" date="2016-06" db="EMBL/GenBank/DDBJ databases">
        <title>Comparative genomics of the ectomycorrhizal sister species Rhizopogon vinicolor and Rhizopogon vesiculosus (Basidiomycota: Boletales) reveals a divergence of the mating type B locus.</title>
        <authorList>
            <consortium name="DOE Joint Genome Institute"/>
            <person name="Mujic A.B."/>
            <person name="Kuo A."/>
            <person name="Tritt A."/>
            <person name="Lipzen A."/>
            <person name="Chen C."/>
            <person name="Johnson J."/>
            <person name="Sharma A."/>
            <person name="Barry K."/>
            <person name="Grigoriev I.V."/>
            <person name="Spatafora J.W."/>
        </authorList>
    </citation>
    <scope>NUCLEOTIDE SEQUENCE [LARGE SCALE GENOMIC DNA]</scope>
    <source>
        <strain evidence="2 3">AM-OR11-026</strain>
    </source>
</reference>
<dbReference type="InParanoid" id="A0A1B7MM45"/>
<sequence length="143" mass="15979">MSNINSDTVNTAYTSLSEVSLITNAYPPPTPREDTENQLPELPEDPKLPSPLPFQFFFGFFFVRKNSFELLWQQVRREDGWEKYFGASRNAIAQITAAQGLVLAANAAFLTTTPPLQSINYISNRSYIALSSSFMFSIVGLVS</sequence>
<evidence type="ECO:0000256" key="1">
    <source>
        <dbReference type="SAM" id="MobiDB-lite"/>
    </source>
</evidence>
<feature type="region of interest" description="Disordered" evidence="1">
    <location>
        <begin position="24"/>
        <end position="46"/>
    </location>
</feature>
<evidence type="ECO:0000313" key="3">
    <source>
        <dbReference type="Proteomes" id="UP000092154"/>
    </source>
</evidence>
<dbReference type="EMBL" id="KV448726">
    <property type="protein sequence ID" value="OAX33676.1"/>
    <property type="molecule type" value="Genomic_DNA"/>
</dbReference>
<dbReference type="OrthoDB" id="2640035at2759"/>
<name>A0A1B7MM45_9AGAM</name>
<accession>A0A1B7MM45</accession>
<keyword evidence="3" id="KW-1185">Reference proteome</keyword>
<proteinExistence type="predicted"/>
<dbReference type="Proteomes" id="UP000092154">
    <property type="component" value="Unassembled WGS sequence"/>
</dbReference>